<evidence type="ECO:0000313" key="1">
    <source>
        <dbReference type="EMBL" id="CAD8101719.1"/>
    </source>
</evidence>
<accession>A0A8S1PFM2</accession>
<evidence type="ECO:0000313" key="2">
    <source>
        <dbReference type="EMBL" id="CAD8101721.1"/>
    </source>
</evidence>
<name>A0A8S1PFM2_9CILI</name>
<dbReference type="EMBL" id="CAJJDN010000076">
    <property type="protein sequence ID" value="CAD8101721.1"/>
    <property type="molecule type" value="Genomic_DNA"/>
</dbReference>
<dbReference type="AlphaFoldDB" id="A0A8S1PFM2"/>
<proteinExistence type="predicted"/>
<comment type="caution">
    <text evidence="1">The sequence shown here is derived from an EMBL/GenBank/DDBJ whole genome shotgun (WGS) entry which is preliminary data.</text>
</comment>
<evidence type="ECO:0000313" key="3">
    <source>
        <dbReference type="Proteomes" id="UP000692954"/>
    </source>
</evidence>
<dbReference type="Proteomes" id="UP000692954">
    <property type="component" value="Unassembled WGS sequence"/>
</dbReference>
<gene>
    <name evidence="1" type="ORF">PSON_ATCC_30995.1.T0760140</name>
    <name evidence="2" type="ORF">PSON_ATCC_30995.1.T0760141</name>
</gene>
<organism evidence="1 3">
    <name type="scientific">Paramecium sonneborni</name>
    <dbReference type="NCBI Taxonomy" id="65129"/>
    <lineage>
        <taxon>Eukaryota</taxon>
        <taxon>Sar</taxon>
        <taxon>Alveolata</taxon>
        <taxon>Ciliophora</taxon>
        <taxon>Intramacronucleata</taxon>
        <taxon>Oligohymenophorea</taxon>
        <taxon>Peniculida</taxon>
        <taxon>Parameciidae</taxon>
        <taxon>Paramecium</taxon>
    </lineage>
</organism>
<dbReference type="EMBL" id="CAJJDN010000076">
    <property type="protein sequence ID" value="CAD8101719.1"/>
    <property type="molecule type" value="Genomic_DNA"/>
</dbReference>
<sequence length="55" mass="6869">MQFILLQDQFYFILFQKEQKCYPFSPFQLNNCFGLRQLLILKKEIQDLCKQYNHY</sequence>
<protein>
    <submittedName>
        <fullName evidence="1">Uncharacterized protein</fullName>
    </submittedName>
</protein>
<keyword evidence="3" id="KW-1185">Reference proteome</keyword>
<reference evidence="1" key="1">
    <citation type="submission" date="2021-01" db="EMBL/GenBank/DDBJ databases">
        <authorList>
            <consortium name="Genoscope - CEA"/>
            <person name="William W."/>
        </authorList>
    </citation>
    <scope>NUCLEOTIDE SEQUENCE</scope>
</reference>